<accession>A0A819QZH1</accession>
<evidence type="ECO:0000256" key="1">
    <source>
        <dbReference type="SAM" id="Phobius"/>
    </source>
</evidence>
<keyword evidence="1" id="KW-0812">Transmembrane</keyword>
<reference evidence="2" key="1">
    <citation type="submission" date="2021-02" db="EMBL/GenBank/DDBJ databases">
        <authorList>
            <person name="Nowell W R."/>
        </authorList>
    </citation>
    <scope>NUCLEOTIDE SEQUENCE</scope>
</reference>
<feature type="transmembrane region" description="Helical" evidence="1">
    <location>
        <begin position="153"/>
        <end position="171"/>
    </location>
</feature>
<evidence type="ECO:0000313" key="2">
    <source>
        <dbReference type="EMBL" id="CAF4038971.1"/>
    </source>
</evidence>
<evidence type="ECO:0000313" key="3">
    <source>
        <dbReference type="Proteomes" id="UP000663844"/>
    </source>
</evidence>
<keyword evidence="1" id="KW-0472">Membrane</keyword>
<feature type="transmembrane region" description="Helical" evidence="1">
    <location>
        <begin position="50"/>
        <end position="70"/>
    </location>
</feature>
<organism evidence="2 3">
    <name type="scientific">Adineta steineri</name>
    <dbReference type="NCBI Taxonomy" id="433720"/>
    <lineage>
        <taxon>Eukaryota</taxon>
        <taxon>Metazoa</taxon>
        <taxon>Spiralia</taxon>
        <taxon>Gnathifera</taxon>
        <taxon>Rotifera</taxon>
        <taxon>Eurotatoria</taxon>
        <taxon>Bdelloidea</taxon>
        <taxon>Adinetida</taxon>
        <taxon>Adinetidae</taxon>
        <taxon>Adineta</taxon>
    </lineage>
</organism>
<name>A0A819QZH1_9BILA</name>
<feature type="transmembrane region" description="Helical" evidence="1">
    <location>
        <begin position="82"/>
        <end position="100"/>
    </location>
</feature>
<keyword evidence="1" id="KW-1133">Transmembrane helix</keyword>
<comment type="caution">
    <text evidence="2">The sequence shown here is derived from an EMBL/GenBank/DDBJ whole genome shotgun (WGS) entry which is preliminary data.</text>
</comment>
<sequence>MNRSLFWCKTNVWLTYSGGCFSFMCNCFADFCQVLILLPNTEWQRLITRMRAKLIITFTAIIYLLIFIPIPIYNTNFQPSSGAYVSVLTLLLFTLIWYNFQQFLRRRHCIEGVVTRMMLIQMSSILISGIPADIFVCYIMVTQSMLKTRVRVSYEFLILVILTLFTFLTNAEEIVAPISKNEMYLNYVKQAIARILMGTLRVVATQQKLTPNESLAVFFHSSNADSLNLMNDLLRRYIQTCYDEFCWIYDDVYINTTIPLKEALDLSGDHYIFSHFNKIFQNTRSNLTPGPKHPNCLAMCTAINYMPLLFSTIFTQYKEHCLVETRSSHDGKWSEAEKNVVRVILQELVQKSIDWLNTNK</sequence>
<dbReference type="AlphaFoldDB" id="A0A819QZH1"/>
<proteinExistence type="predicted"/>
<dbReference type="EMBL" id="CAJOAZ010004001">
    <property type="protein sequence ID" value="CAF4038971.1"/>
    <property type="molecule type" value="Genomic_DNA"/>
</dbReference>
<feature type="transmembrane region" description="Helical" evidence="1">
    <location>
        <begin position="120"/>
        <end position="141"/>
    </location>
</feature>
<protein>
    <submittedName>
        <fullName evidence="2">Uncharacterized protein</fullName>
    </submittedName>
</protein>
<gene>
    <name evidence="2" type="ORF">OXD698_LOCUS31799</name>
</gene>
<dbReference type="Proteomes" id="UP000663844">
    <property type="component" value="Unassembled WGS sequence"/>
</dbReference>